<reference evidence="6" key="1">
    <citation type="submission" date="2021-02" db="EMBL/GenBank/DDBJ databases">
        <authorList>
            <person name="Nowell W R."/>
        </authorList>
    </citation>
    <scope>NUCLEOTIDE SEQUENCE</scope>
</reference>
<evidence type="ECO:0000256" key="3">
    <source>
        <dbReference type="SAM" id="SignalP"/>
    </source>
</evidence>
<dbReference type="InterPro" id="IPR006619">
    <property type="entry name" value="PGRP_domain_met/bac"/>
</dbReference>
<dbReference type="SMART" id="SM00644">
    <property type="entry name" value="Ami_2"/>
    <property type="match status" value="1"/>
</dbReference>
<organism evidence="6 7">
    <name type="scientific">Rotaria magnacalcarata</name>
    <dbReference type="NCBI Taxonomy" id="392030"/>
    <lineage>
        <taxon>Eukaryota</taxon>
        <taxon>Metazoa</taxon>
        <taxon>Spiralia</taxon>
        <taxon>Gnathifera</taxon>
        <taxon>Rotifera</taxon>
        <taxon>Eurotatoria</taxon>
        <taxon>Bdelloidea</taxon>
        <taxon>Philodinida</taxon>
        <taxon>Philodinidae</taxon>
        <taxon>Rotaria</taxon>
    </lineage>
</organism>
<feature type="signal peptide" evidence="3">
    <location>
        <begin position="1"/>
        <end position="22"/>
    </location>
</feature>
<accession>A0A8S2PGI1</accession>
<dbReference type="Proteomes" id="UP000681720">
    <property type="component" value="Unassembled WGS sequence"/>
</dbReference>
<dbReference type="GO" id="GO:0009253">
    <property type="term" value="P:peptidoglycan catabolic process"/>
    <property type="evidence" value="ECO:0007669"/>
    <property type="project" value="InterPro"/>
</dbReference>
<keyword evidence="2" id="KW-0391">Immunity</keyword>
<comment type="caution">
    <text evidence="6">The sequence shown here is derived from an EMBL/GenBank/DDBJ whole genome shotgun (WGS) entry which is preliminary data.</text>
</comment>
<dbReference type="InterPro" id="IPR036505">
    <property type="entry name" value="Amidase/PGRP_sf"/>
</dbReference>
<dbReference type="PANTHER" id="PTHR11022">
    <property type="entry name" value="PEPTIDOGLYCAN RECOGNITION PROTEIN"/>
    <property type="match status" value="1"/>
</dbReference>
<dbReference type="Gene3D" id="3.40.80.10">
    <property type="entry name" value="Peptidoglycan recognition protein-like"/>
    <property type="match status" value="1"/>
</dbReference>
<evidence type="ECO:0000313" key="7">
    <source>
        <dbReference type="Proteomes" id="UP000681720"/>
    </source>
</evidence>
<dbReference type="Pfam" id="PF01510">
    <property type="entry name" value="Amidase_2"/>
    <property type="match status" value="1"/>
</dbReference>
<feature type="domain" description="Peptidoglycan recognition protein family" evidence="5">
    <location>
        <begin position="29"/>
        <end position="173"/>
    </location>
</feature>
<dbReference type="GO" id="GO:0008745">
    <property type="term" value="F:N-acetylmuramoyl-L-alanine amidase activity"/>
    <property type="evidence" value="ECO:0007669"/>
    <property type="project" value="InterPro"/>
</dbReference>
<protein>
    <submittedName>
        <fullName evidence="6">Uncharacterized protein</fullName>
    </submittedName>
</protein>
<feature type="non-terminal residue" evidence="6">
    <location>
        <position position="1"/>
    </location>
</feature>
<feature type="domain" description="N-acetylmuramoyl-L-alanine amidase" evidence="4">
    <location>
        <begin position="43"/>
        <end position="176"/>
    </location>
</feature>
<proteinExistence type="inferred from homology"/>
<dbReference type="InterPro" id="IPR002502">
    <property type="entry name" value="Amidase_domain"/>
</dbReference>
<evidence type="ECO:0000256" key="2">
    <source>
        <dbReference type="ARBA" id="ARBA00022859"/>
    </source>
</evidence>
<evidence type="ECO:0000256" key="1">
    <source>
        <dbReference type="ARBA" id="ARBA00007553"/>
    </source>
</evidence>
<dbReference type="EMBL" id="CAJOBJ010006034">
    <property type="protein sequence ID" value="CAF4049119.1"/>
    <property type="molecule type" value="Genomic_DNA"/>
</dbReference>
<dbReference type="SUPFAM" id="SSF55846">
    <property type="entry name" value="N-acetylmuramoyl-L-alanine amidase-like"/>
    <property type="match status" value="1"/>
</dbReference>
<dbReference type="InterPro" id="IPR015510">
    <property type="entry name" value="PGRP"/>
</dbReference>
<dbReference type="CDD" id="cd06583">
    <property type="entry name" value="PGRP"/>
    <property type="match status" value="1"/>
</dbReference>
<dbReference type="AlphaFoldDB" id="A0A8S2PGI1"/>
<keyword evidence="3" id="KW-0732">Signal</keyword>
<dbReference type="SMART" id="SM00701">
    <property type="entry name" value="PGRP"/>
    <property type="match status" value="1"/>
</dbReference>
<dbReference type="GO" id="GO:0002376">
    <property type="term" value="P:immune system process"/>
    <property type="evidence" value="ECO:0007669"/>
    <property type="project" value="UniProtKB-KW"/>
</dbReference>
<comment type="similarity">
    <text evidence="1">Belongs to the N-acetylmuramoyl-L-alanine amidase 2 family.</text>
</comment>
<feature type="chain" id="PRO_5035916321" evidence="3">
    <location>
        <begin position="23"/>
        <end position="248"/>
    </location>
</feature>
<gene>
    <name evidence="6" type="ORF">GIL414_LOCUS14336</name>
</gene>
<dbReference type="GO" id="GO:0008270">
    <property type="term" value="F:zinc ion binding"/>
    <property type="evidence" value="ECO:0007669"/>
    <property type="project" value="InterPro"/>
</dbReference>
<evidence type="ECO:0000259" key="5">
    <source>
        <dbReference type="SMART" id="SM00701"/>
    </source>
</evidence>
<evidence type="ECO:0000259" key="4">
    <source>
        <dbReference type="SMART" id="SM00644"/>
    </source>
</evidence>
<dbReference type="PANTHER" id="PTHR11022:SF41">
    <property type="entry name" value="PEPTIDOGLYCAN-RECOGNITION PROTEIN LC-RELATED"/>
    <property type="match status" value="1"/>
</dbReference>
<sequence length="248" mass="27964">LQQQNMKTIWPIYSLLLTAINAQSLCDKASFVDRAGWGGREPTSITNLTRKPFSFYVIHHSYDPPNCYDDTSCIERVKQIQDLHQTTFGWADVGYHFLVGENGKVYEGRGWNRQAAHSPGWNDDAFGICIMGDFRTAPPNEKALNAVRSWIDCGIKHGHVKEDYYIITHRQSQRPGYTECPGNGTMDVVNKWPRYCSFQNPGTPLDANETLLSLANNSCGKEVPSPSSASTYFITPVILFFLLLIYSL</sequence>
<name>A0A8S2PGI1_9BILA</name>
<evidence type="ECO:0000313" key="6">
    <source>
        <dbReference type="EMBL" id="CAF4049119.1"/>
    </source>
</evidence>
<dbReference type="FunFam" id="3.40.80.10:FF:000001">
    <property type="entry name" value="Peptidoglycan recognition protein 1"/>
    <property type="match status" value="1"/>
</dbReference>